<dbReference type="RefSeq" id="WP_353940541.1">
    <property type="nucleotide sequence ID" value="NZ_CP159534.1"/>
</dbReference>
<dbReference type="Pfam" id="PF01740">
    <property type="entry name" value="STAS"/>
    <property type="match status" value="1"/>
</dbReference>
<evidence type="ECO:0000313" key="4">
    <source>
        <dbReference type="EMBL" id="XCJ68859.1"/>
    </source>
</evidence>
<organism evidence="4">
    <name type="scientific">Streptomyces tabacisoli</name>
    <dbReference type="NCBI Taxonomy" id="3156398"/>
    <lineage>
        <taxon>Bacteria</taxon>
        <taxon>Bacillati</taxon>
        <taxon>Actinomycetota</taxon>
        <taxon>Actinomycetes</taxon>
        <taxon>Kitasatosporales</taxon>
        <taxon>Streptomycetaceae</taxon>
        <taxon>Streptomyces</taxon>
    </lineage>
</organism>
<dbReference type="InterPro" id="IPR036513">
    <property type="entry name" value="STAS_dom_sf"/>
</dbReference>
<dbReference type="NCBIfam" id="TIGR00377">
    <property type="entry name" value="ant_ant_sig"/>
    <property type="match status" value="1"/>
</dbReference>
<dbReference type="Gene3D" id="3.30.750.24">
    <property type="entry name" value="STAS domain"/>
    <property type="match status" value="1"/>
</dbReference>
<comment type="similarity">
    <text evidence="1 2">Belongs to the anti-sigma-factor antagonist family.</text>
</comment>
<reference evidence="4" key="1">
    <citation type="submission" date="2024-06" db="EMBL/GenBank/DDBJ databases">
        <title>Streptomyces sp. strain HUAS MG91 genome sequences.</title>
        <authorList>
            <person name="Mo P."/>
        </authorList>
    </citation>
    <scope>NUCLEOTIDE SEQUENCE</scope>
    <source>
        <strain evidence="4">HUAS MG91</strain>
    </source>
</reference>
<accession>A0AAU8IKQ4</accession>
<protein>
    <recommendedName>
        <fullName evidence="2">Anti-sigma factor antagonist</fullName>
    </recommendedName>
</protein>
<evidence type="ECO:0000259" key="3">
    <source>
        <dbReference type="PROSITE" id="PS50801"/>
    </source>
</evidence>
<dbReference type="InterPro" id="IPR002645">
    <property type="entry name" value="STAS_dom"/>
</dbReference>
<dbReference type="PROSITE" id="PS50801">
    <property type="entry name" value="STAS"/>
    <property type="match status" value="1"/>
</dbReference>
<dbReference type="EMBL" id="CP159534">
    <property type="protein sequence ID" value="XCJ68859.1"/>
    <property type="molecule type" value="Genomic_DNA"/>
</dbReference>
<dbReference type="PANTHER" id="PTHR33495">
    <property type="entry name" value="ANTI-SIGMA FACTOR ANTAGONIST TM_1081-RELATED-RELATED"/>
    <property type="match status" value="1"/>
</dbReference>
<sequence>MPAYHDTDADFGMRTPHPEDPRVVELWGELDILAAHHLAGRLQELSPGRGGTLVADLRAVTFLDCSGLSMLVRLQERLHARQARLVLVLTDPFLLRVIRLAGLADALRVAADLDSARSWPTRDVPA</sequence>
<dbReference type="AlphaFoldDB" id="A0AAU8IKQ4"/>
<evidence type="ECO:0000256" key="2">
    <source>
        <dbReference type="RuleBase" id="RU003749"/>
    </source>
</evidence>
<proteinExistence type="inferred from homology"/>
<dbReference type="SUPFAM" id="SSF52091">
    <property type="entry name" value="SpoIIaa-like"/>
    <property type="match status" value="1"/>
</dbReference>
<dbReference type="CDD" id="cd07043">
    <property type="entry name" value="STAS_anti-anti-sigma_factors"/>
    <property type="match status" value="1"/>
</dbReference>
<gene>
    <name evidence="4" type="ORF">ABII15_02285</name>
</gene>
<dbReference type="GO" id="GO:0043856">
    <property type="term" value="F:anti-sigma factor antagonist activity"/>
    <property type="evidence" value="ECO:0007669"/>
    <property type="project" value="InterPro"/>
</dbReference>
<dbReference type="KEGG" id="stac:ABII15_02285"/>
<dbReference type="InterPro" id="IPR003658">
    <property type="entry name" value="Anti-sigma_ant"/>
</dbReference>
<evidence type="ECO:0000256" key="1">
    <source>
        <dbReference type="ARBA" id="ARBA00009013"/>
    </source>
</evidence>
<feature type="domain" description="STAS" evidence="3">
    <location>
        <begin position="23"/>
        <end position="120"/>
    </location>
</feature>
<name>A0AAU8IKQ4_9ACTN</name>
<dbReference type="PANTHER" id="PTHR33495:SF2">
    <property type="entry name" value="ANTI-SIGMA FACTOR ANTAGONIST TM_1081-RELATED"/>
    <property type="match status" value="1"/>
</dbReference>